<evidence type="ECO:0000256" key="1">
    <source>
        <dbReference type="SAM" id="SignalP"/>
    </source>
</evidence>
<evidence type="ECO:0000313" key="2">
    <source>
        <dbReference type="EMBL" id="ENX34464.1"/>
    </source>
</evidence>
<dbReference type="HOGENOM" id="CLU_1222614_0_0_6"/>
<dbReference type="AlphaFoldDB" id="N9PLM0"/>
<evidence type="ECO:0008006" key="4">
    <source>
        <dbReference type="Google" id="ProtNLM"/>
    </source>
</evidence>
<name>N9PLM0_9GAMM</name>
<keyword evidence="3" id="KW-1185">Reference proteome</keyword>
<gene>
    <name evidence="2" type="ORF">F889_01746</name>
</gene>
<proteinExistence type="predicted"/>
<organism evidence="2 3">
    <name type="scientific">Acinetobacter colistiniresistens</name>
    <dbReference type="NCBI Taxonomy" id="280145"/>
    <lineage>
        <taxon>Bacteria</taxon>
        <taxon>Pseudomonadati</taxon>
        <taxon>Pseudomonadota</taxon>
        <taxon>Gammaproteobacteria</taxon>
        <taxon>Moraxellales</taxon>
        <taxon>Moraxellaceae</taxon>
        <taxon>Acinetobacter</taxon>
    </lineage>
</organism>
<comment type="caution">
    <text evidence="2">The sequence shown here is derived from an EMBL/GenBank/DDBJ whole genome shotgun (WGS) entry which is preliminary data.</text>
</comment>
<dbReference type="OrthoDB" id="6701301at2"/>
<dbReference type="EMBL" id="APRZ01000015">
    <property type="protein sequence ID" value="ENX34464.1"/>
    <property type="molecule type" value="Genomic_DNA"/>
</dbReference>
<sequence>MTRCYFVICSLLTSFPLFAQESINRAPYPLPPQTEIVVNKQTGQEPWSEIKVSVKIIPEKEGMKFQLFKPSNSEILNHHALALAQQIKPEDLPKRDASTEQHDRNPQQLFSDYEQVYSFISMQNQSVIQRIRRVASPSFLTETACLLLQKDSPSEDDSFRFNVKLYIDKQGQIHIQDIQPLLEKSLLNQLFPDKKRSQPFYRIFDIESQQYTDTHLNQPVQFICTDE</sequence>
<accession>N9PLM0</accession>
<feature type="chain" id="PRO_5004150336" description="TonB C-terminal domain-containing protein" evidence="1">
    <location>
        <begin position="20"/>
        <end position="227"/>
    </location>
</feature>
<evidence type="ECO:0000313" key="3">
    <source>
        <dbReference type="Proteomes" id="UP000013009"/>
    </source>
</evidence>
<keyword evidence="1" id="KW-0732">Signal</keyword>
<dbReference type="Proteomes" id="UP000013009">
    <property type="component" value="Unassembled WGS sequence"/>
</dbReference>
<dbReference type="PATRIC" id="fig|1217695.3.peg.1690"/>
<feature type="signal peptide" evidence="1">
    <location>
        <begin position="1"/>
        <end position="19"/>
    </location>
</feature>
<protein>
    <recommendedName>
        <fullName evidence="4">TonB C-terminal domain-containing protein</fullName>
    </recommendedName>
</protein>
<reference evidence="2 3" key="1">
    <citation type="submission" date="2013-02" db="EMBL/GenBank/DDBJ databases">
        <title>The Genome Sequence of Acinetobacter sp. NIPH 1859.</title>
        <authorList>
            <consortium name="The Broad Institute Genome Sequencing Platform"/>
            <consortium name="The Broad Institute Genome Sequencing Center for Infectious Disease"/>
            <person name="Cerqueira G."/>
            <person name="Feldgarden M."/>
            <person name="Courvalin P."/>
            <person name="Perichon B."/>
            <person name="Grillot-Courvalin C."/>
            <person name="Clermont D."/>
            <person name="Rocha E."/>
            <person name="Yoon E.-J."/>
            <person name="Nemec A."/>
            <person name="Walker B."/>
            <person name="Young S.K."/>
            <person name="Zeng Q."/>
            <person name="Gargeya S."/>
            <person name="Fitzgerald M."/>
            <person name="Haas B."/>
            <person name="Abouelleil A."/>
            <person name="Alvarado L."/>
            <person name="Arachchi H.M."/>
            <person name="Berlin A.M."/>
            <person name="Chapman S.B."/>
            <person name="Dewar J."/>
            <person name="Goldberg J."/>
            <person name="Griggs A."/>
            <person name="Gujja S."/>
            <person name="Hansen M."/>
            <person name="Howarth C."/>
            <person name="Imamovic A."/>
            <person name="Larimer J."/>
            <person name="McCowan C."/>
            <person name="Murphy C."/>
            <person name="Neiman D."/>
            <person name="Pearson M."/>
            <person name="Priest M."/>
            <person name="Roberts A."/>
            <person name="Saif S."/>
            <person name="Shea T."/>
            <person name="Sisk P."/>
            <person name="Sykes S."/>
            <person name="Wortman J."/>
            <person name="Nusbaum C."/>
            <person name="Birren B."/>
        </authorList>
    </citation>
    <scope>NUCLEOTIDE SEQUENCE [LARGE SCALE GENOMIC DNA]</scope>
    <source>
        <strain evidence="2 3">NIPH 1859</strain>
    </source>
</reference>